<keyword evidence="6" id="KW-0547">Nucleotide-binding</keyword>
<dbReference type="Proteomes" id="UP001530315">
    <property type="component" value="Unassembled WGS sequence"/>
</dbReference>
<evidence type="ECO:0000313" key="10">
    <source>
        <dbReference type="EMBL" id="KAL3795566.1"/>
    </source>
</evidence>
<evidence type="ECO:0000256" key="8">
    <source>
        <dbReference type="SAM" id="MobiDB-lite"/>
    </source>
</evidence>
<evidence type="ECO:0000256" key="5">
    <source>
        <dbReference type="ARBA" id="ARBA00022679"/>
    </source>
</evidence>
<evidence type="ECO:0000256" key="6">
    <source>
        <dbReference type="ARBA" id="ARBA00022741"/>
    </source>
</evidence>
<reference evidence="10 11" key="1">
    <citation type="submission" date="2024-10" db="EMBL/GenBank/DDBJ databases">
        <title>Updated reference genomes for cyclostephanoid diatoms.</title>
        <authorList>
            <person name="Roberts W.R."/>
            <person name="Alverson A.J."/>
        </authorList>
    </citation>
    <scope>NUCLEOTIDE SEQUENCE [LARGE SCALE GENOMIC DNA]</scope>
    <source>
        <strain evidence="10 11">AJA276-08</strain>
    </source>
</reference>
<keyword evidence="11" id="KW-1185">Reference proteome</keyword>
<dbReference type="InterPro" id="IPR015865">
    <property type="entry name" value="Riboflavin_kinase_bac/euk"/>
</dbReference>
<comment type="pathway">
    <text evidence="1">Cofactor biosynthesis; FMN biosynthesis; FMN from riboflavin (ATP route): step 1/1.</text>
</comment>
<feature type="region of interest" description="Disordered" evidence="8">
    <location>
        <begin position="69"/>
        <end position="116"/>
    </location>
</feature>
<keyword evidence="7" id="KW-0067">ATP-binding</keyword>
<dbReference type="SUPFAM" id="SSF82114">
    <property type="entry name" value="Riboflavin kinase-like"/>
    <property type="match status" value="1"/>
</dbReference>
<keyword evidence="5" id="KW-0808">Transferase</keyword>
<evidence type="ECO:0000259" key="9">
    <source>
        <dbReference type="SMART" id="SM00904"/>
    </source>
</evidence>
<dbReference type="InterPro" id="IPR023465">
    <property type="entry name" value="Riboflavin_kinase_dom_sf"/>
</dbReference>
<dbReference type="GO" id="GO:0008531">
    <property type="term" value="F:riboflavin kinase activity"/>
    <property type="evidence" value="ECO:0007669"/>
    <property type="project" value="UniProtKB-EC"/>
</dbReference>
<feature type="domain" description="Riboflavin kinase" evidence="9">
    <location>
        <begin position="127"/>
        <end position="302"/>
    </location>
</feature>
<gene>
    <name evidence="10" type="ORF">ACHAW5_008761</name>
</gene>
<proteinExistence type="predicted"/>
<dbReference type="PANTHER" id="PTHR22749">
    <property type="entry name" value="RIBOFLAVIN KINASE/FMN ADENYLYLTRANSFERASE"/>
    <property type="match status" value="1"/>
</dbReference>
<dbReference type="PANTHER" id="PTHR22749:SF6">
    <property type="entry name" value="RIBOFLAVIN KINASE"/>
    <property type="match status" value="1"/>
</dbReference>
<dbReference type="EMBL" id="JALLAZ020000415">
    <property type="protein sequence ID" value="KAL3795566.1"/>
    <property type="molecule type" value="Genomic_DNA"/>
</dbReference>
<sequence>MEVAFASLEALAQDDWIETRDDEGECTTPSDDLLVGYGSRTDATPASYHGKSTREEVEYYLEMRREMEGTTSELDDDARNGNAGKGGVGDGIPDASEIDDVSKDGEGSIDDSSEGGDYFPWTSINPILRLRGPVASGYGRGGKKLGVPTANLPASLFQSALEDITNGVYFGWAVIELRGDTVTKGRNTPVKAVVNVGYSPTFEGEENKERIVEAHLITKGSPMAKPEPLTAAASAVGDDDDDGETKVDNDDAIADEIDGDFYNETMRLQLIGYLRPEQKFDSFPELIAQIHRDIGNANWALDSMPFVFSREDEFVRDGGAKDWIGSGGGDAAASWEYESW</sequence>
<organism evidence="10 11">
    <name type="scientific">Stephanodiscus triporus</name>
    <dbReference type="NCBI Taxonomy" id="2934178"/>
    <lineage>
        <taxon>Eukaryota</taxon>
        <taxon>Sar</taxon>
        <taxon>Stramenopiles</taxon>
        <taxon>Ochrophyta</taxon>
        <taxon>Bacillariophyta</taxon>
        <taxon>Coscinodiscophyceae</taxon>
        <taxon>Thalassiosirophycidae</taxon>
        <taxon>Stephanodiscales</taxon>
        <taxon>Stephanodiscaceae</taxon>
        <taxon>Stephanodiscus</taxon>
    </lineage>
</organism>
<evidence type="ECO:0000256" key="4">
    <source>
        <dbReference type="ARBA" id="ARBA00022643"/>
    </source>
</evidence>
<dbReference type="Gene3D" id="2.40.30.30">
    <property type="entry name" value="Riboflavin kinase-like"/>
    <property type="match status" value="1"/>
</dbReference>
<feature type="region of interest" description="Disordered" evidence="8">
    <location>
        <begin position="227"/>
        <end position="246"/>
    </location>
</feature>
<protein>
    <recommendedName>
        <fullName evidence="2">riboflavin kinase</fullName>
        <ecNumber evidence="2">2.7.1.26</ecNumber>
    </recommendedName>
</protein>
<comment type="caution">
    <text evidence="10">The sequence shown here is derived from an EMBL/GenBank/DDBJ whole genome shotgun (WGS) entry which is preliminary data.</text>
</comment>
<feature type="region of interest" description="Disordered" evidence="8">
    <location>
        <begin position="20"/>
        <end position="52"/>
    </location>
</feature>
<evidence type="ECO:0000256" key="3">
    <source>
        <dbReference type="ARBA" id="ARBA00022630"/>
    </source>
</evidence>
<name>A0ABD3Q6H5_9STRA</name>
<evidence type="ECO:0000256" key="1">
    <source>
        <dbReference type="ARBA" id="ARBA00005201"/>
    </source>
</evidence>
<dbReference type="AlphaFoldDB" id="A0ABD3Q6H5"/>
<keyword evidence="4" id="KW-0288">FMN</keyword>
<evidence type="ECO:0000256" key="7">
    <source>
        <dbReference type="ARBA" id="ARBA00022840"/>
    </source>
</evidence>
<evidence type="ECO:0000256" key="2">
    <source>
        <dbReference type="ARBA" id="ARBA00012105"/>
    </source>
</evidence>
<dbReference type="SMART" id="SM00904">
    <property type="entry name" value="Flavokinase"/>
    <property type="match status" value="1"/>
</dbReference>
<keyword evidence="3" id="KW-0285">Flavoprotein</keyword>
<accession>A0ABD3Q6H5</accession>
<evidence type="ECO:0000313" key="11">
    <source>
        <dbReference type="Proteomes" id="UP001530315"/>
    </source>
</evidence>
<dbReference type="InterPro" id="IPR023468">
    <property type="entry name" value="Riboflavin_kinase"/>
</dbReference>
<dbReference type="Pfam" id="PF01687">
    <property type="entry name" value="Flavokinase"/>
    <property type="match status" value="2"/>
</dbReference>
<dbReference type="EC" id="2.7.1.26" evidence="2"/>
<dbReference type="GO" id="GO:0005524">
    <property type="term" value="F:ATP binding"/>
    <property type="evidence" value="ECO:0007669"/>
    <property type="project" value="UniProtKB-KW"/>
</dbReference>